<accession>A0AAV4A968</accession>
<evidence type="ECO:0000256" key="6">
    <source>
        <dbReference type="ARBA" id="ARBA00022694"/>
    </source>
</evidence>
<reference evidence="10 11" key="1">
    <citation type="journal article" date="2021" name="Elife">
        <title>Chloroplast acquisition without the gene transfer in kleptoplastic sea slugs, Plakobranchus ocellatus.</title>
        <authorList>
            <person name="Maeda T."/>
            <person name="Takahashi S."/>
            <person name="Yoshida T."/>
            <person name="Shimamura S."/>
            <person name="Takaki Y."/>
            <person name="Nagai Y."/>
            <person name="Toyoda A."/>
            <person name="Suzuki Y."/>
            <person name="Arimoto A."/>
            <person name="Ishii H."/>
            <person name="Satoh N."/>
            <person name="Nishiyama T."/>
            <person name="Hasebe M."/>
            <person name="Maruyama T."/>
            <person name="Minagawa J."/>
            <person name="Obokata J."/>
            <person name="Shigenobu S."/>
        </authorList>
    </citation>
    <scope>NUCLEOTIDE SEQUENCE [LARGE SCALE GENOMIC DNA]</scope>
</reference>
<keyword evidence="5 9" id="KW-0949">S-adenosyl-L-methionine</keyword>
<gene>
    <name evidence="10" type="ORF">PoB_003121000</name>
</gene>
<evidence type="ECO:0000256" key="3">
    <source>
        <dbReference type="ARBA" id="ARBA00022603"/>
    </source>
</evidence>
<dbReference type="GO" id="GO:0002940">
    <property type="term" value="P:tRNA N2-guanine methylation"/>
    <property type="evidence" value="ECO:0007669"/>
    <property type="project" value="TreeGrafter"/>
</dbReference>
<evidence type="ECO:0000256" key="5">
    <source>
        <dbReference type="ARBA" id="ARBA00022691"/>
    </source>
</evidence>
<dbReference type="EMBL" id="BLXT01003741">
    <property type="protein sequence ID" value="GFO04705.1"/>
    <property type="molecule type" value="Genomic_DNA"/>
</dbReference>
<comment type="similarity">
    <text evidence="9">Belongs to the class I-like SAM-binding methyltransferase superfamily. Trm1 family.</text>
</comment>
<dbReference type="Pfam" id="PF02005">
    <property type="entry name" value="TRM"/>
    <property type="match status" value="1"/>
</dbReference>
<dbReference type="InterPro" id="IPR002905">
    <property type="entry name" value="Trm1"/>
</dbReference>
<name>A0AAV4A968_9GAST</name>
<evidence type="ECO:0000256" key="8">
    <source>
        <dbReference type="ARBA" id="ARBA00022884"/>
    </source>
</evidence>
<organism evidence="10 11">
    <name type="scientific">Plakobranchus ocellatus</name>
    <dbReference type="NCBI Taxonomy" id="259542"/>
    <lineage>
        <taxon>Eukaryota</taxon>
        <taxon>Metazoa</taxon>
        <taxon>Spiralia</taxon>
        <taxon>Lophotrochozoa</taxon>
        <taxon>Mollusca</taxon>
        <taxon>Gastropoda</taxon>
        <taxon>Heterobranchia</taxon>
        <taxon>Euthyneura</taxon>
        <taxon>Panpulmonata</taxon>
        <taxon>Sacoglossa</taxon>
        <taxon>Placobranchoidea</taxon>
        <taxon>Plakobranchidae</taxon>
        <taxon>Plakobranchus</taxon>
    </lineage>
</organism>
<sequence>MDNDVKSVLNKEQDVNELGVSFKCCQSNHSNAPRLHAKSKRFSVKLKLYREFALATLSALAQEKKQKPSREDSLSQIHALDAYSCTGVAALQWKKLLSEDVHVTAADHEDVCLIERNAEKNVITCLPWELDPKRVPGDPKKHQTSSEIFLCQADARALMAMESFNFIYLVPHKSNSSCLEPAFHSLSIGGVLCLVVPDLSVFARAPHVVRRTFSSQVIKTEYLKEMAARVVLAEAARSAAKHNKGISVMYVVSQEDFLLIAVRVHRGQKAVDSSLDNVAHLLHCRFCEERTFLPNQLAPIDNPYSLLSCSCKSTNVGKTAIILGPMW</sequence>
<evidence type="ECO:0000256" key="9">
    <source>
        <dbReference type="PROSITE-ProRule" id="PRU00958"/>
    </source>
</evidence>
<evidence type="ECO:0000256" key="1">
    <source>
        <dbReference type="ARBA" id="ARBA00022499"/>
    </source>
</evidence>
<keyword evidence="6 9" id="KW-0819">tRNA processing</keyword>
<evidence type="ECO:0000256" key="7">
    <source>
        <dbReference type="ARBA" id="ARBA00022833"/>
    </source>
</evidence>
<keyword evidence="2 9" id="KW-0820">tRNA-binding</keyword>
<dbReference type="SUPFAM" id="SSF53335">
    <property type="entry name" value="S-adenosyl-L-methionine-dependent methyltransferases"/>
    <property type="match status" value="1"/>
</dbReference>
<dbReference type="PANTHER" id="PTHR10631:SF1">
    <property type="entry name" value="TRMT1-LIKE PROTEIN"/>
    <property type="match status" value="1"/>
</dbReference>
<evidence type="ECO:0000313" key="11">
    <source>
        <dbReference type="Proteomes" id="UP000735302"/>
    </source>
</evidence>
<comment type="caution">
    <text evidence="10">The sequence shown here is derived from an EMBL/GenBank/DDBJ whole genome shotgun (WGS) entry which is preliminary data.</text>
</comment>
<dbReference type="InterPro" id="IPR029063">
    <property type="entry name" value="SAM-dependent_MTases_sf"/>
</dbReference>
<proteinExistence type="inferred from homology"/>
<keyword evidence="11" id="KW-1185">Reference proteome</keyword>
<dbReference type="Proteomes" id="UP000735302">
    <property type="component" value="Unassembled WGS sequence"/>
</dbReference>
<evidence type="ECO:0000256" key="2">
    <source>
        <dbReference type="ARBA" id="ARBA00022555"/>
    </source>
</evidence>
<keyword evidence="3 9" id="KW-0489">Methyltransferase</keyword>
<keyword evidence="7" id="KW-0862">Zinc</keyword>
<dbReference type="AlphaFoldDB" id="A0AAV4A968"/>
<dbReference type="PANTHER" id="PTHR10631">
    <property type="entry name" value="N 2 ,N 2 -DIMETHYLGUANOSINE TRNA METHYLTRANSFERASE"/>
    <property type="match status" value="1"/>
</dbReference>
<dbReference type="GO" id="GO:0005634">
    <property type="term" value="C:nucleus"/>
    <property type="evidence" value="ECO:0007669"/>
    <property type="project" value="TreeGrafter"/>
</dbReference>
<keyword evidence="4 9" id="KW-0808">Transferase</keyword>
<dbReference type="GO" id="GO:0000049">
    <property type="term" value="F:tRNA binding"/>
    <property type="evidence" value="ECO:0007669"/>
    <property type="project" value="UniProtKB-UniRule"/>
</dbReference>
<evidence type="ECO:0000313" key="10">
    <source>
        <dbReference type="EMBL" id="GFO04705.1"/>
    </source>
</evidence>
<keyword evidence="8 9" id="KW-0694">RNA-binding</keyword>
<keyword evidence="1" id="KW-1017">Isopeptide bond</keyword>
<dbReference type="PROSITE" id="PS51626">
    <property type="entry name" value="SAM_MT_TRM1"/>
    <property type="match status" value="1"/>
</dbReference>
<evidence type="ECO:0000256" key="4">
    <source>
        <dbReference type="ARBA" id="ARBA00022679"/>
    </source>
</evidence>
<dbReference type="GO" id="GO:0016423">
    <property type="term" value="F:tRNA (guanine) methyltransferase activity"/>
    <property type="evidence" value="ECO:0007669"/>
    <property type="project" value="InterPro"/>
</dbReference>
<dbReference type="Gene3D" id="3.40.50.150">
    <property type="entry name" value="Vaccinia Virus protein VP39"/>
    <property type="match status" value="1"/>
</dbReference>
<protein>
    <submittedName>
        <fullName evidence="10">tRNA (Guanine(26)-n(2))-dimethyltransferase</fullName>
    </submittedName>
</protein>